<dbReference type="EC" id="1.1.1.103" evidence="3"/>
<keyword evidence="4" id="KW-1185">Reference proteome</keyword>
<reference evidence="3 4" key="1">
    <citation type="submission" date="2017-03" db="EMBL/GenBank/DDBJ databases">
        <authorList>
            <person name="Afonso C.L."/>
            <person name="Miller P.J."/>
            <person name="Scott M.A."/>
            <person name="Spackman E."/>
            <person name="Goraichik I."/>
            <person name="Dimitrov K.M."/>
            <person name="Suarez D.L."/>
            <person name="Swayne D.E."/>
        </authorList>
    </citation>
    <scope>NUCLEOTIDE SEQUENCE [LARGE SCALE GENOMIC DNA]</scope>
    <source>
        <strain evidence="3 4">CECT 7691</strain>
    </source>
</reference>
<dbReference type="Pfam" id="PF13602">
    <property type="entry name" value="ADH_zinc_N_2"/>
    <property type="match status" value="1"/>
</dbReference>
<name>A0A1Y5SQ18_9PROT</name>
<dbReference type="GO" id="GO:0008743">
    <property type="term" value="F:L-threonine 3-dehydrogenase activity"/>
    <property type="evidence" value="ECO:0007669"/>
    <property type="project" value="UniProtKB-EC"/>
</dbReference>
<evidence type="ECO:0000313" key="3">
    <source>
        <dbReference type="EMBL" id="SLN45634.1"/>
    </source>
</evidence>
<dbReference type="InterPro" id="IPR013154">
    <property type="entry name" value="ADH-like_N"/>
</dbReference>
<dbReference type="PANTHER" id="PTHR44154:SF1">
    <property type="entry name" value="QUINONE OXIDOREDUCTASE"/>
    <property type="match status" value="1"/>
</dbReference>
<feature type="domain" description="Enoyl reductase (ER)" evidence="2">
    <location>
        <begin position="12"/>
        <end position="324"/>
    </location>
</feature>
<gene>
    <name evidence="3" type="primary">tdh</name>
    <name evidence="3" type="ORF">OCH7691_01970</name>
</gene>
<accession>A0A1Y5SQ18</accession>
<dbReference type="InParanoid" id="A0A1Y5SQ18"/>
<dbReference type="EMBL" id="FWFR01000001">
    <property type="protein sequence ID" value="SLN45634.1"/>
    <property type="molecule type" value="Genomic_DNA"/>
</dbReference>
<dbReference type="RefSeq" id="WP_085883181.1">
    <property type="nucleotide sequence ID" value="NZ_FWFR01000001.1"/>
</dbReference>
<dbReference type="CDD" id="cd08253">
    <property type="entry name" value="zeta_crystallin"/>
    <property type="match status" value="1"/>
</dbReference>
<dbReference type="OrthoDB" id="7355832at2"/>
<dbReference type="SMART" id="SM00829">
    <property type="entry name" value="PKS_ER"/>
    <property type="match status" value="1"/>
</dbReference>
<sequence>MRAAWYEKPGKAEEVLIVGELPDPEPGPGEVRVRIRHSAVNPTDVKRRQTGRDLKGHDRIVPNNDGAGVVDAVGPGVSSARIGEQVWIFGAQAGRAGGTAAEWTVLPSRQAIALPAGAGLELGASLGVPAVTAHATLAAGGGVRAGEKVLVTGAAGRVGRMAVRMALRQGAEVAATVRRDGDRAELAPLPPGRVFLADDPDLAAKVRNALGGRVERLVDVAFGSNLPVAASLIAANGVIATYASDAAPEPSLPFHSLMYLGVSIHMIAIYALPKAAQDRAFAAVTEALIAGDLDCRVGARFSLDQIAAAHRAIEEGRIRGSVLVDFSAQ</sequence>
<dbReference type="AlphaFoldDB" id="A0A1Y5SQ18"/>
<keyword evidence="3" id="KW-0560">Oxidoreductase</keyword>
<dbReference type="Gene3D" id="3.90.180.10">
    <property type="entry name" value="Medium-chain alcohol dehydrogenases, catalytic domain"/>
    <property type="match status" value="1"/>
</dbReference>
<dbReference type="SUPFAM" id="SSF51735">
    <property type="entry name" value="NAD(P)-binding Rossmann-fold domains"/>
    <property type="match status" value="1"/>
</dbReference>
<protein>
    <submittedName>
        <fullName evidence="3">L-threonine 3-dehydrogenase</fullName>
        <ecNumber evidence="3">1.1.1.103</ecNumber>
    </submittedName>
</protein>
<dbReference type="InterPro" id="IPR051603">
    <property type="entry name" value="Zinc-ADH_QOR/CCCR"/>
</dbReference>
<dbReference type="InterPro" id="IPR020843">
    <property type="entry name" value="ER"/>
</dbReference>
<dbReference type="Gene3D" id="3.40.50.720">
    <property type="entry name" value="NAD(P)-binding Rossmann-like Domain"/>
    <property type="match status" value="1"/>
</dbReference>
<evidence type="ECO:0000313" key="4">
    <source>
        <dbReference type="Proteomes" id="UP000193200"/>
    </source>
</evidence>
<keyword evidence="1" id="KW-0521">NADP</keyword>
<proteinExistence type="predicted"/>
<dbReference type="Pfam" id="PF08240">
    <property type="entry name" value="ADH_N"/>
    <property type="match status" value="1"/>
</dbReference>
<evidence type="ECO:0000256" key="1">
    <source>
        <dbReference type="ARBA" id="ARBA00022857"/>
    </source>
</evidence>
<dbReference type="SUPFAM" id="SSF50129">
    <property type="entry name" value="GroES-like"/>
    <property type="match status" value="1"/>
</dbReference>
<dbReference type="Proteomes" id="UP000193200">
    <property type="component" value="Unassembled WGS sequence"/>
</dbReference>
<dbReference type="PANTHER" id="PTHR44154">
    <property type="entry name" value="QUINONE OXIDOREDUCTASE"/>
    <property type="match status" value="1"/>
</dbReference>
<evidence type="ECO:0000259" key="2">
    <source>
        <dbReference type="SMART" id="SM00829"/>
    </source>
</evidence>
<organism evidence="3 4">
    <name type="scientific">Oceanibacterium hippocampi</name>
    <dbReference type="NCBI Taxonomy" id="745714"/>
    <lineage>
        <taxon>Bacteria</taxon>
        <taxon>Pseudomonadati</taxon>
        <taxon>Pseudomonadota</taxon>
        <taxon>Alphaproteobacteria</taxon>
        <taxon>Sneathiellales</taxon>
        <taxon>Sneathiellaceae</taxon>
        <taxon>Oceanibacterium</taxon>
    </lineage>
</organism>
<dbReference type="InterPro" id="IPR011032">
    <property type="entry name" value="GroES-like_sf"/>
</dbReference>
<dbReference type="InterPro" id="IPR036291">
    <property type="entry name" value="NAD(P)-bd_dom_sf"/>
</dbReference>